<keyword evidence="5" id="KW-1185">Reference proteome</keyword>
<evidence type="ECO:0000256" key="1">
    <source>
        <dbReference type="ARBA" id="ARBA00023049"/>
    </source>
</evidence>
<dbReference type="PANTHER" id="PTHR11905">
    <property type="entry name" value="ADAM A DISINTEGRIN AND METALLOPROTEASE DOMAIN"/>
    <property type="match status" value="1"/>
</dbReference>
<dbReference type="Proteomes" id="UP000838878">
    <property type="component" value="Chromosome 2"/>
</dbReference>
<organism evidence="4 5">
    <name type="scientific">Brenthis ino</name>
    <name type="common">lesser marbled fritillary</name>
    <dbReference type="NCBI Taxonomy" id="405034"/>
    <lineage>
        <taxon>Eukaryota</taxon>
        <taxon>Metazoa</taxon>
        <taxon>Ecdysozoa</taxon>
        <taxon>Arthropoda</taxon>
        <taxon>Hexapoda</taxon>
        <taxon>Insecta</taxon>
        <taxon>Pterygota</taxon>
        <taxon>Neoptera</taxon>
        <taxon>Endopterygota</taxon>
        <taxon>Lepidoptera</taxon>
        <taxon>Glossata</taxon>
        <taxon>Ditrysia</taxon>
        <taxon>Papilionoidea</taxon>
        <taxon>Nymphalidae</taxon>
        <taxon>Heliconiinae</taxon>
        <taxon>Argynnini</taxon>
        <taxon>Brenthis</taxon>
    </lineage>
</organism>
<name>A0A8J9UJA7_9NEOP</name>
<feature type="non-terminal residue" evidence="4">
    <location>
        <position position="115"/>
    </location>
</feature>
<dbReference type="AlphaFoldDB" id="A0A8J9UJA7"/>
<keyword evidence="1" id="KW-0645">Protease</keyword>
<dbReference type="InterPro" id="IPR002870">
    <property type="entry name" value="Peptidase_M12B_N"/>
</dbReference>
<dbReference type="GO" id="GO:0006509">
    <property type="term" value="P:membrane protein ectodomain proteolysis"/>
    <property type="evidence" value="ECO:0007669"/>
    <property type="project" value="TreeGrafter"/>
</dbReference>
<evidence type="ECO:0000256" key="2">
    <source>
        <dbReference type="ARBA" id="ARBA00023157"/>
    </source>
</evidence>
<evidence type="ECO:0000313" key="5">
    <source>
        <dbReference type="Proteomes" id="UP000838878"/>
    </source>
</evidence>
<protein>
    <recommendedName>
        <fullName evidence="3">Peptidase M12B propeptide domain-containing protein</fullName>
    </recommendedName>
</protein>
<keyword evidence="1" id="KW-0378">Hydrolase</keyword>
<keyword evidence="2" id="KW-1015">Disulfide bond</keyword>
<keyword evidence="1" id="KW-0482">Metalloprotease</keyword>
<dbReference type="OrthoDB" id="5951731at2759"/>
<accession>A0A8J9UJA7</accession>
<proteinExistence type="predicted"/>
<dbReference type="GO" id="GO:0008237">
    <property type="term" value="F:metallopeptidase activity"/>
    <property type="evidence" value="ECO:0007669"/>
    <property type="project" value="UniProtKB-KW"/>
</dbReference>
<sequence>MHHPEVTMMIDIDGQEHVLDLRLNTDLVAGDHVISYQKDGETVLHKPTKEELDICQYSGTVRDRKGSWAALSTCHGVRGIIHDGKQMRYIEPAEALEGGAERLYFCAASALTTIL</sequence>
<reference evidence="4" key="1">
    <citation type="submission" date="2021-12" db="EMBL/GenBank/DDBJ databases">
        <authorList>
            <person name="Martin H S."/>
        </authorList>
    </citation>
    <scope>NUCLEOTIDE SEQUENCE</scope>
</reference>
<feature type="domain" description="Peptidase M12B propeptide" evidence="3">
    <location>
        <begin position="4"/>
        <end position="62"/>
    </location>
</feature>
<dbReference type="EMBL" id="OV170222">
    <property type="protein sequence ID" value="CAH0721233.1"/>
    <property type="molecule type" value="Genomic_DNA"/>
</dbReference>
<dbReference type="PANTHER" id="PTHR11905:SF159">
    <property type="entry name" value="ADAM METALLOPROTEASE"/>
    <property type="match status" value="1"/>
</dbReference>
<evidence type="ECO:0000313" key="4">
    <source>
        <dbReference type="EMBL" id="CAH0721233.1"/>
    </source>
</evidence>
<evidence type="ECO:0000259" key="3">
    <source>
        <dbReference type="Pfam" id="PF01562"/>
    </source>
</evidence>
<dbReference type="Pfam" id="PF01562">
    <property type="entry name" value="Pep_M12B_propep"/>
    <property type="match status" value="1"/>
</dbReference>
<gene>
    <name evidence="4" type="ORF">BINO364_LOCUS7353</name>
</gene>